<dbReference type="AlphaFoldDB" id="A0A9D4KAJ6"/>
<sequence>MTALQNRKKPHQQHQQKEPEHQHHHHWHQHQHRKKKEQNLTSTPTRNIRSVSVDSYLLENENLNTRKKTDNYIRLFKTFRNNHKN</sequence>
<evidence type="ECO:0000313" key="3">
    <source>
        <dbReference type="Proteomes" id="UP000828390"/>
    </source>
</evidence>
<keyword evidence="3" id="KW-1185">Reference proteome</keyword>
<evidence type="ECO:0000256" key="1">
    <source>
        <dbReference type="SAM" id="MobiDB-lite"/>
    </source>
</evidence>
<organism evidence="2 3">
    <name type="scientific">Dreissena polymorpha</name>
    <name type="common">Zebra mussel</name>
    <name type="synonym">Mytilus polymorpha</name>
    <dbReference type="NCBI Taxonomy" id="45954"/>
    <lineage>
        <taxon>Eukaryota</taxon>
        <taxon>Metazoa</taxon>
        <taxon>Spiralia</taxon>
        <taxon>Lophotrochozoa</taxon>
        <taxon>Mollusca</taxon>
        <taxon>Bivalvia</taxon>
        <taxon>Autobranchia</taxon>
        <taxon>Heteroconchia</taxon>
        <taxon>Euheterodonta</taxon>
        <taxon>Imparidentia</taxon>
        <taxon>Neoheterodontei</taxon>
        <taxon>Myida</taxon>
        <taxon>Dreissenoidea</taxon>
        <taxon>Dreissenidae</taxon>
        <taxon>Dreissena</taxon>
    </lineage>
</organism>
<dbReference type="Proteomes" id="UP000828390">
    <property type="component" value="Unassembled WGS sequence"/>
</dbReference>
<gene>
    <name evidence="2" type="ORF">DPMN_109144</name>
</gene>
<evidence type="ECO:0000313" key="2">
    <source>
        <dbReference type="EMBL" id="KAH3835781.1"/>
    </source>
</evidence>
<feature type="compositionally biased region" description="Basic residues" evidence="1">
    <location>
        <begin position="22"/>
        <end position="36"/>
    </location>
</feature>
<accession>A0A9D4KAJ6</accession>
<protein>
    <submittedName>
        <fullName evidence="2">Uncharacterized protein</fullName>
    </submittedName>
</protein>
<reference evidence="2" key="2">
    <citation type="submission" date="2020-11" db="EMBL/GenBank/DDBJ databases">
        <authorList>
            <person name="McCartney M.A."/>
            <person name="Auch B."/>
            <person name="Kono T."/>
            <person name="Mallez S."/>
            <person name="Becker A."/>
            <person name="Gohl D.M."/>
            <person name="Silverstein K.A.T."/>
            <person name="Koren S."/>
            <person name="Bechman K.B."/>
            <person name="Herman A."/>
            <person name="Abrahante J.E."/>
            <person name="Garbe J."/>
        </authorList>
    </citation>
    <scope>NUCLEOTIDE SEQUENCE</scope>
    <source>
        <strain evidence="2">Duluth1</strain>
        <tissue evidence="2">Whole animal</tissue>
    </source>
</reference>
<name>A0A9D4KAJ6_DREPO</name>
<proteinExistence type="predicted"/>
<feature type="region of interest" description="Disordered" evidence="1">
    <location>
        <begin position="1"/>
        <end position="51"/>
    </location>
</feature>
<comment type="caution">
    <text evidence="2">The sequence shown here is derived from an EMBL/GenBank/DDBJ whole genome shotgun (WGS) entry which is preliminary data.</text>
</comment>
<reference evidence="2" key="1">
    <citation type="journal article" date="2019" name="bioRxiv">
        <title>The Genome of the Zebra Mussel, Dreissena polymorpha: A Resource for Invasive Species Research.</title>
        <authorList>
            <person name="McCartney M.A."/>
            <person name="Auch B."/>
            <person name="Kono T."/>
            <person name="Mallez S."/>
            <person name="Zhang Y."/>
            <person name="Obille A."/>
            <person name="Becker A."/>
            <person name="Abrahante J.E."/>
            <person name="Garbe J."/>
            <person name="Badalamenti J.P."/>
            <person name="Herman A."/>
            <person name="Mangelson H."/>
            <person name="Liachko I."/>
            <person name="Sullivan S."/>
            <person name="Sone E.D."/>
            <person name="Koren S."/>
            <person name="Silverstein K.A.T."/>
            <person name="Beckman K.B."/>
            <person name="Gohl D.M."/>
        </authorList>
    </citation>
    <scope>NUCLEOTIDE SEQUENCE</scope>
    <source>
        <strain evidence="2">Duluth1</strain>
        <tissue evidence="2">Whole animal</tissue>
    </source>
</reference>
<dbReference type="EMBL" id="JAIWYP010000004">
    <property type="protein sequence ID" value="KAH3835781.1"/>
    <property type="molecule type" value="Genomic_DNA"/>
</dbReference>
<feature type="compositionally biased region" description="Basic residues" evidence="1">
    <location>
        <begin position="1"/>
        <end position="14"/>
    </location>
</feature>
<feature type="compositionally biased region" description="Polar residues" evidence="1">
    <location>
        <begin position="39"/>
        <end position="51"/>
    </location>
</feature>